<dbReference type="RefSeq" id="WP_008048155.1">
    <property type="nucleotide sequence ID" value="NZ_CH724155.1"/>
</dbReference>
<reference evidence="1 2" key="1">
    <citation type="submission" date="2006-02" db="EMBL/GenBank/DDBJ databases">
        <authorList>
            <person name="Pinhassi J."/>
            <person name="Pedros-Alio C."/>
            <person name="Ferriera S."/>
            <person name="Johnson J."/>
            <person name="Kravitz S."/>
            <person name="Halpern A."/>
            <person name="Remington K."/>
            <person name="Beeson K."/>
            <person name="Tran B."/>
            <person name="Rogers Y.-H."/>
            <person name="Friedman R."/>
            <person name="Venter J.C."/>
        </authorList>
    </citation>
    <scope>NUCLEOTIDE SEQUENCE [LARGE SCALE GENOMIC DNA]</scope>
    <source>
        <strain evidence="1 2">MED297</strain>
    </source>
</reference>
<dbReference type="EMBL" id="AAOE01000031">
    <property type="protein sequence ID" value="EAR07839.1"/>
    <property type="molecule type" value="Genomic_DNA"/>
</dbReference>
<proteinExistence type="predicted"/>
<evidence type="ECO:0000313" key="2">
    <source>
        <dbReference type="Proteomes" id="UP000005953"/>
    </source>
</evidence>
<keyword evidence="2" id="KW-1185">Reference proteome</keyword>
<dbReference type="OrthoDB" id="6196713at2"/>
<dbReference type="Proteomes" id="UP000005953">
    <property type="component" value="Unassembled WGS sequence"/>
</dbReference>
<evidence type="ECO:0000313" key="1">
    <source>
        <dbReference type="EMBL" id="EAR07839.1"/>
    </source>
</evidence>
<dbReference type="STRING" id="314283.MED297_05324"/>
<dbReference type="HOGENOM" id="CLU_1694054_0_0_6"/>
<name>A4BJ86_9GAMM</name>
<protein>
    <submittedName>
        <fullName evidence="1">Uncharacterized protein</fullName>
    </submittedName>
</protein>
<accession>A4BJ86</accession>
<dbReference type="AlphaFoldDB" id="A4BJ86"/>
<gene>
    <name evidence="1" type="ORF">MED297_05324</name>
</gene>
<sequence length="155" mass="17800">MSDPIFGHLPVPPALVYLLHQLREHGIKYHLYGEIPDADMVFVDLDRRIAEGLRGQDMPDHWSMCSPHFLSQRALEQGRSDPINDEDIVPEAVVIAFGGREAENLEYFKALCDQIRFLRQQSPSRLVYHSRQPPEPMEIHELMQVLEASSMGDDH</sequence>
<comment type="caution">
    <text evidence="1">The sequence shown here is derived from an EMBL/GenBank/DDBJ whole genome shotgun (WGS) entry which is preliminary data.</text>
</comment>
<organism evidence="1 2">
    <name type="scientific">Reinekea blandensis MED297</name>
    <dbReference type="NCBI Taxonomy" id="314283"/>
    <lineage>
        <taxon>Bacteria</taxon>
        <taxon>Pseudomonadati</taxon>
        <taxon>Pseudomonadota</taxon>
        <taxon>Gammaproteobacteria</taxon>
        <taxon>Oceanospirillales</taxon>
        <taxon>Saccharospirillaceae</taxon>
        <taxon>Reinekea</taxon>
    </lineage>
</organism>